<dbReference type="EMBL" id="BRXZ01002057">
    <property type="protein sequence ID" value="GMH53419.1"/>
    <property type="molecule type" value="Genomic_DNA"/>
</dbReference>
<dbReference type="CDD" id="cd00201">
    <property type="entry name" value="WW"/>
    <property type="match status" value="1"/>
</dbReference>
<feature type="transmembrane region" description="Helical" evidence="2">
    <location>
        <begin position="2666"/>
        <end position="2684"/>
    </location>
</feature>
<dbReference type="Pfam" id="PF00397">
    <property type="entry name" value="WW"/>
    <property type="match status" value="1"/>
</dbReference>
<keyword evidence="2" id="KW-0812">Transmembrane</keyword>
<dbReference type="SUPFAM" id="SSF51045">
    <property type="entry name" value="WW domain"/>
    <property type="match status" value="1"/>
</dbReference>
<feature type="transmembrane region" description="Helical" evidence="2">
    <location>
        <begin position="874"/>
        <end position="903"/>
    </location>
</feature>
<feature type="compositionally biased region" description="Basic and acidic residues" evidence="1">
    <location>
        <begin position="1568"/>
        <end position="1590"/>
    </location>
</feature>
<feature type="transmembrane region" description="Helical" evidence="2">
    <location>
        <begin position="1708"/>
        <end position="1727"/>
    </location>
</feature>
<feature type="transmembrane region" description="Helical" evidence="2">
    <location>
        <begin position="1314"/>
        <end position="1334"/>
    </location>
</feature>
<dbReference type="PROSITE" id="PS50020">
    <property type="entry name" value="WW_DOMAIN_2"/>
    <property type="match status" value="1"/>
</dbReference>
<sequence length="2926" mass="326658">MGWESAIDGEGKTYYFNRDTGETSWEKPEEYAAKEERRKSRRAERKQSKRHSKSPKRSKSGKSTGDQDLSAMFSSNSSVSRGSVLSSVSGGGHTAMSKQFFKEHRKCHCCKGFVYGCNGVSCQSLGHCVCTTMDAGKALGSTRKYGKYEIIRSPDQLPHPESWPILWLQHFRRCYLGTFMDRKLASHCERKYLGKQLGMDPHDSCEAFSLLAWRKSVLYVLLFLSVLIICMDGYQVYTQIIYWGYLGEMIRAPLYHGISSMPPYNLENDYMDPEAREKYRLPNPESWTSLTGHVRDVETNLCLGVDGFIRDSDSAPVGSNIVLKTCSADRDVQWLYGSDMGSYTYATQLKLNKAVAYSSVDPYTPAPSPAPTFGATYRTTDYSCGYEVQPTEAESYPSGNMEVTCNPKDEFHKCCSFQGKTCGSGPGYCPGTSSDGTSSCPGGNDWCCDYSVTGSCQNPAGTRRTAEGEEPIFTAPSPSPPKYNTREPGKDFIDTEHFVEPDQYVRSLSSREPGLSVSLLTDPIGICLNVLPNLDADGAMQVNTDLCTSTSHQGFSVDANGFIASEQYKKCLAVKSTSGYPSVSSGFPTIYLAPCSSSRYVPIRFKLPNNDKKSFLDLTPSAVLNAANFSSTEECSFLSQPKSNNWWPVFANMDTHKTCIKFSSTSEEFDTSGNIVSKVSYKVGGLGFSRFQAHVGIANTDNSTKNLGAVDFIVNLCISEGDCQTATRVHCEGQTVDYGDSGSNLTLTPVTRNFCKFTDCDPSSIQDALSDIANEDAERLCLMPYQAMDVVIGDHDIVELITVTPKCGDAPPEKIFVDGVEVPVDVVKDCEARQFAAWGSPTLANAIRAGEENLLDYTFRMLWGMHATIFEPAWIIFLGMDAAIMLIDTVCAVLIFWSMWYWAAYKRSRAKLFSAWALTFVGPLLISCIPVRLFIPWDNAEGHIQAYLFDLDKRYNLNTAEDMVLETCRAYNSAPAETGVDSLILSVTTMCAKKEIVPVTCEKKKNSALADPPCQGNEACCHNFWEHGGVLQWAEEVIFPEVNEAEYSDFIYISPSKEVIEGFPSTCFDIFNAGQKFVDSCAATGDETNPFENFGQTTQDNVLPCGGLVKEVDPNGDVKFMCSNAASNNKCELGGFCKMDNGRGDFISVRCTELYQYMNCTDVQRYYSDSCDCTCVQSIDSPTWVTDEAGTLVEESPEAPSWYYDSGEWCSDGLVETAVPKANLGNVWIPFKGTVPFNTFPTHMDCGKIRGMLFEAKFEQAAEELKVVCGRLLDTFGSDDATFMDKVMTGVEDLLGYAQQMAGITTSMYNAFNMFRLALPVALCIGPALLRGALRTKLLVPQSATPGLFIQLLPWLYCPVMWCLFNFIFQLIGNVWLLPGLLLLSWIPMAYFVVGVRQEISKPMTKQTINLVIFWLDIFTGIANVIACVLLVYGGYYTVFEDPNSQMIGILITELGGEPDMKVLLPIILVVCFTLLKVAFKYTATTISGVDFMMYELIQQRFYEMFLEKGDATAAKLQEARANRLDAFCKLVAASTSQQMSRSTVKGPSKGRKSVRSRKSMKSKKSKGNYDRSGSERSGSDRSGSDSEHSRKSRSTRMSARESSFASKVDNDTSHLVGPASIGAVIKKRAAVWDMINNGQPRLLHLPINTWNAIKTTPLHLRRSRSKLEILKKMASRSEVAYLSKKLGLNHTSDSAICYELMVWRRSALWTLLMVGTVATFFAISAIQTDYLNAGAYYDLATSGVLHRFPRPGYLEPYTLEHFGLEDPSIWTIYSGQMKANVTDERVNPELNGEFIFSLAGGSLGKAGERISLIRAGEYEYNKMYQQWSFNPTNNTLKNEEDFCLDVDKTSSGKMGSDWAVVTNGCVNDFIRGKEGSSAALRKEQMWSYDESRRRFSNGAGQCLGYYPSLMPYYHDPHEGAYNCGPKNPLVNGDPGQCPRTEPDFQCCSEETQGMYEWIQDQMFDTASTCGPCTSECNGDPNCKDYSLGQKDLTNIPLVATSCSSSHVLEVQLPTEDAVQERLDSWCNDETICRYANTSKMFALFDYGMNYESGDTDLRWRCYAEQTTDILTTKNNKQYRYYDKKKSGAKYCDKVHNSITSLMERAQGREEFRTYMKRMVKVGYARMMAEAESAMISINALLIFLAWAALMLAYLGFHLYSRYRLSRSLVTMGWFCTFLAPFMLSMIPLRLFIRWEKSKPVQDAILLEFDDHYGLQSKETAILETCLQLEEDGSVDTMVDMTLDLCAYTKQVDQKVAYSWGDGDMANPSDSEKVDYQCTDEYMKCGDISPLPIGVSGVGVFPNDWPYQMYPYCIAGQSGVGEKGGYPIVAKNPCKAITDQNGQAWIDRGTYICNSREDCDCPEDPNVPCEALEEQNGVDMNLEEWKNKCMSQASQTIPSTFYNGYIPLFFMSTSMGEAGEEIDVPVTVDQDMSWPASIWVSNVKFDVNKLLIQCGQARRYICNGDVYKALATAKSVCKEIRGWLDDDVGTDSQGIDQVVEYLMLGIKESSEIGISLIHSIKSFKIMASATFALAPALIRAAIRVKTAVPQNTISGMFVIVLPWLYSPLVWCVYNLVFQVIGNWQLLVGLIIVAYGPVLFFVVGIWKDITRPMPDKEIHIIRLMMTLIGRAKIVLGSFFIGWGLYVYAFDEQIEYTAGYKDYLMKDFSTMAMLELGASMLMKYYYTTVVGVDYMLSQILGSRRYEVYMQMSSQDSMWANSKAAKRAADLKEHYVHLMNSFCHMAGLSTADLPAFANYRAHKLKKKRKEKLKAQRKLDKAAGKEQGFFAKLFSRPPDRSEGVPEIQMQMTMTSIAEDEGRSTEDSRINRSASAYNAATGVTEWIDEGESESNIGAALQMSDDSLIDMLKKPPKEVEQLHSRDAFRKFFNGFPQDRIEGLLREANAGKSEEEIEKKVAKRIKLLDGVLS</sequence>
<feature type="transmembrane region" description="Helical" evidence="2">
    <location>
        <begin position="2626"/>
        <end position="2646"/>
    </location>
</feature>
<reference evidence="4" key="1">
    <citation type="submission" date="2022-07" db="EMBL/GenBank/DDBJ databases">
        <title>Genome analysis of Parmales, a sister group of diatoms, reveals the evolutionary specialization of diatoms from phago-mixotrophs to photoautotrophs.</title>
        <authorList>
            <person name="Ban H."/>
            <person name="Sato S."/>
            <person name="Yoshikawa S."/>
            <person name="Kazumasa Y."/>
            <person name="Nakamura Y."/>
            <person name="Ichinomiya M."/>
            <person name="Saitoh K."/>
            <person name="Sato N."/>
            <person name="Blanc-Mathieu R."/>
            <person name="Endo H."/>
            <person name="Kuwata A."/>
            <person name="Ogata H."/>
        </authorList>
    </citation>
    <scope>NUCLEOTIDE SEQUENCE</scope>
</reference>
<feature type="region of interest" description="Disordered" evidence="1">
    <location>
        <begin position="13"/>
        <end position="75"/>
    </location>
</feature>
<feature type="compositionally biased region" description="Polar residues" evidence="1">
    <location>
        <begin position="1596"/>
        <end position="1606"/>
    </location>
</feature>
<gene>
    <name evidence="4" type="ORF">TrRE_jg12507</name>
</gene>
<feature type="transmembrane region" description="Helical" evidence="2">
    <location>
        <begin position="2554"/>
        <end position="2577"/>
    </location>
</feature>
<feature type="compositionally biased region" description="Basic residues" evidence="1">
    <location>
        <begin position="39"/>
        <end position="60"/>
    </location>
</feature>
<feature type="transmembrane region" description="Helical" evidence="2">
    <location>
        <begin position="1346"/>
        <end position="1369"/>
    </location>
</feature>
<feature type="transmembrane region" description="Helical" evidence="2">
    <location>
        <begin position="2525"/>
        <end position="2542"/>
    </location>
</feature>
<evidence type="ECO:0000256" key="2">
    <source>
        <dbReference type="SAM" id="Phobius"/>
    </source>
</evidence>
<feature type="transmembrane region" description="Helical" evidence="2">
    <location>
        <begin position="2583"/>
        <end position="2605"/>
    </location>
</feature>
<feature type="compositionally biased region" description="Basic and acidic residues" evidence="1">
    <location>
        <begin position="19"/>
        <end position="38"/>
    </location>
</feature>
<dbReference type="PROSITE" id="PS01159">
    <property type="entry name" value="WW_DOMAIN_1"/>
    <property type="match status" value="1"/>
</dbReference>
<feature type="compositionally biased region" description="Basic residues" evidence="1">
    <location>
        <begin position="1549"/>
        <end position="1567"/>
    </location>
</feature>
<feature type="transmembrane region" description="Helical" evidence="2">
    <location>
        <begin position="1375"/>
        <end position="1396"/>
    </location>
</feature>
<feature type="region of interest" description="Disordered" evidence="1">
    <location>
        <begin position="1539"/>
        <end position="1610"/>
    </location>
</feature>
<dbReference type="OrthoDB" id="187617at2759"/>
<name>A0A9W7DRD5_9STRA</name>
<dbReference type="InterPro" id="IPR001202">
    <property type="entry name" value="WW_dom"/>
</dbReference>
<evidence type="ECO:0000256" key="1">
    <source>
        <dbReference type="SAM" id="MobiDB-lite"/>
    </source>
</evidence>
<dbReference type="SMART" id="SM00456">
    <property type="entry name" value="WW"/>
    <property type="match status" value="1"/>
</dbReference>
<comment type="caution">
    <text evidence="4">The sequence shown here is derived from an EMBL/GenBank/DDBJ whole genome shotgun (WGS) entry which is preliminary data.</text>
</comment>
<feature type="transmembrane region" description="Helical" evidence="2">
    <location>
        <begin position="2134"/>
        <end position="2157"/>
    </location>
</feature>
<dbReference type="PROSITE" id="PS50231">
    <property type="entry name" value="RICIN_B_LECTIN"/>
    <property type="match status" value="2"/>
</dbReference>
<dbReference type="Gene3D" id="2.20.70.10">
    <property type="match status" value="1"/>
</dbReference>
<feature type="transmembrane region" description="Helical" evidence="2">
    <location>
        <begin position="1408"/>
        <end position="1433"/>
    </location>
</feature>
<feature type="transmembrane region" description="Helical" evidence="2">
    <location>
        <begin position="915"/>
        <end position="935"/>
    </location>
</feature>
<evidence type="ECO:0000313" key="4">
    <source>
        <dbReference type="EMBL" id="GMH53419.1"/>
    </source>
</evidence>
<feature type="transmembrane region" description="Helical" evidence="2">
    <location>
        <begin position="2169"/>
        <end position="2193"/>
    </location>
</feature>
<dbReference type="InterPro" id="IPR036020">
    <property type="entry name" value="WW_dom_sf"/>
</dbReference>
<keyword evidence="2" id="KW-1133">Transmembrane helix</keyword>
<evidence type="ECO:0000313" key="5">
    <source>
        <dbReference type="Proteomes" id="UP001165082"/>
    </source>
</evidence>
<protein>
    <recommendedName>
        <fullName evidence="3">WW domain-containing protein</fullName>
    </recommendedName>
</protein>
<keyword evidence="5" id="KW-1185">Reference proteome</keyword>
<organism evidence="4 5">
    <name type="scientific">Triparma retinervis</name>
    <dbReference type="NCBI Taxonomy" id="2557542"/>
    <lineage>
        <taxon>Eukaryota</taxon>
        <taxon>Sar</taxon>
        <taxon>Stramenopiles</taxon>
        <taxon>Ochrophyta</taxon>
        <taxon>Bolidophyceae</taxon>
        <taxon>Parmales</taxon>
        <taxon>Triparmaceae</taxon>
        <taxon>Triparma</taxon>
    </lineage>
</organism>
<feature type="transmembrane region" description="Helical" evidence="2">
    <location>
        <begin position="1463"/>
        <end position="1480"/>
    </location>
</feature>
<evidence type="ECO:0000259" key="3">
    <source>
        <dbReference type="PROSITE" id="PS50020"/>
    </source>
</evidence>
<feature type="domain" description="WW" evidence="3">
    <location>
        <begin position="1"/>
        <end position="30"/>
    </location>
</feature>
<keyword evidence="2" id="KW-0472">Membrane</keyword>
<proteinExistence type="predicted"/>
<accession>A0A9W7DRD5</accession>
<dbReference type="Proteomes" id="UP001165082">
    <property type="component" value="Unassembled WGS sequence"/>
</dbReference>